<reference evidence="2" key="1">
    <citation type="journal article" date="2014" name="Front. Microbiol.">
        <title>High frequency of phylogenetically diverse reductive dehalogenase-homologous genes in deep subseafloor sedimentary metagenomes.</title>
        <authorList>
            <person name="Kawai M."/>
            <person name="Futagami T."/>
            <person name="Toyoda A."/>
            <person name="Takaki Y."/>
            <person name="Nishi S."/>
            <person name="Hori S."/>
            <person name="Arai W."/>
            <person name="Tsubouchi T."/>
            <person name="Morono Y."/>
            <person name="Uchiyama I."/>
            <person name="Ito T."/>
            <person name="Fujiyama A."/>
            <person name="Inagaki F."/>
            <person name="Takami H."/>
        </authorList>
    </citation>
    <scope>NUCLEOTIDE SEQUENCE</scope>
    <source>
        <strain evidence="2">Expedition CK06-06</strain>
    </source>
</reference>
<protein>
    <recommendedName>
        <fullName evidence="1">Aldehyde ferredoxin oxidoreductase C-terminal domain-containing protein</fullName>
    </recommendedName>
</protein>
<proteinExistence type="predicted"/>
<sequence length="82" mass="9572">FAEKYGADPKFLHDIGMEHKGLEFSEYVTKESLAQQGGYGLTLKGPQHDEAWLIFEDMVKKSIPTFEDKAKALCWFPFWRTW</sequence>
<evidence type="ECO:0000313" key="2">
    <source>
        <dbReference type="EMBL" id="GAH21387.1"/>
    </source>
</evidence>
<name>X1DMH4_9ZZZZ</name>
<dbReference type="InterPro" id="IPR001203">
    <property type="entry name" value="OxRdtase_Ald_Fedxn_C"/>
</dbReference>
<dbReference type="Gene3D" id="1.10.599.10">
    <property type="entry name" value="Aldehyde Ferredoxin Oxidoreductase Protein, subunit A, domain 3"/>
    <property type="match status" value="1"/>
</dbReference>
<gene>
    <name evidence="2" type="ORF">S01H4_66212</name>
</gene>
<feature type="non-terminal residue" evidence="2">
    <location>
        <position position="82"/>
    </location>
</feature>
<dbReference type="AlphaFoldDB" id="X1DMH4"/>
<comment type="caution">
    <text evidence="2">The sequence shown here is derived from an EMBL/GenBank/DDBJ whole genome shotgun (WGS) entry which is preliminary data.</text>
</comment>
<feature type="non-terminal residue" evidence="2">
    <location>
        <position position="1"/>
    </location>
</feature>
<organism evidence="2">
    <name type="scientific">marine sediment metagenome</name>
    <dbReference type="NCBI Taxonomy" id="412755"/>
    <lineage>
        <taxon>unclassified sequences</taxon>
        <taxon>metagenomes</taxon>
        <taxon>ecological metagenomes</taxon>
    </lineage>
</organism>
<dbReference type="GO" id="GO:0051536">
    <property type="term" value="F:iron-sulfur cluster binding"/>
    <property type="evidence" value="ECO:0007669"/>
    <property type="project" value="InterPro"/>
</dbReference>
<dbReference type="GO" id="GO:0016625">
    <property type="term" value="F:oxidoreductase activity, acting on the aldehyde or oxo group of donors, iron-sulfur protein as acceptor"/>
    <property type="evidence" value="ECO:0007669"/>
    <property type="project" value="InterPro"/>
</dbReference>
<accession>X1DMH4</accession>
<evidence type="ECO:0000259" key="1">
    <source>
        <dbReference type="Pfam" id="PF01314"/>
    </source>
</evidence>
<dbReference type="InterPro" id="IPR013985">
    <property type="entry name" value="Ald_Fedxn_OxRdtase_dom3"/>
</dbReference>
<dbReference type="Pfam" id="PF01314">
    <property type="entry name" value="AFOR_C"/>
    <property type="match status" value="1"/>
</dbReference>
<dbReference type="GO" id="GO:0009055">
    <property type="term" value="F:electron transfer activity"/>
    <property type="evidence" value="ECO:0007669"/>
    <property type="project" value="InterPro"/>
</dbReference>
<feature type="domain" description="Aldehyde ferredoxin oxidoreductase C-terminal" evidence="1">
    <location>
        <begin position="2"/>
        <end position="81"/>
    </location>
</feature>
<dbReference type="EMBL" id="BART01040879">
    <property type="protein sequence ID" value="GAH21387.1"/>
    <property type="molecule type" value="Genomic_DNA"/>
</dbReference>